<organism evidence="1 2">
    <name type="scientific">Neotamlana sargassicola</name>
    <dbReference type="NCBI Taxonomy" id="2883125"/>
    <lineage>
        <taxon>Bacteria</taxon>
        <taxon>Pseudomonadati</taxon>
        <taxon>Bacteroidota</taxon>
        <taxon>Flavobacteriia</taxon>
        <taxon>Flavobacteriales</taxon>
        <taxon>Flavobacteriaceae</taxon>
        <taxon>Neotamlana</taxon>
    </lineage>
</organism>
<dbReference type="EMBL" id="JAJAPX010000002">
    <property type="protein sequence ID" value="MCB4807937.1"/>
    <property type="molecule type" value="Genomic_DNA"/>
</dbReference>
<protein>
    <submittedName>
        <fullName evidence="1">HTH domain-containing protein</fullName>
    </submittedName>
</protein>
<keyword evidence="2" id="KW-1185">Reference proteome</keyword>
<dbReference type="RefSeq" id="WP_226695362.1">
    <property type="nucleotide sequence ID" value="NZ_JAJAPX010000002.1"/>
</dbReference>
<dbReference type="InterPro" id="IPR036388">
    <property type="entry name" value="WH-like_DNA-bd_sf"/>
</dbReference>
<dbReference type="Proteomes" id="UP001139286">
    <property type="component" value="Unassembled WGS sequence"/>
</dbReference>
<name>A0A9X1L484_9FLAO</name>
<dbReference type="SUPFAM" id="SSF46785">
    <property type="entry name" value="Winged helix' DNA-binding domain"/>
    <property type="match status" value="1"/>
</dbReference>
<evidence type="ECO:0000313" key="1">
    <source>
        <dbReference type="EMBL" id="MCB4807937.1"/>
    </source>
</evidence>
<dbReference type="InterPro" id="IPR036390">
    <property type="entry name" value="WH_DNA-bd_sf"/>
</dbReference>
<comment type="caution">
    <text evidence="1">The sequence shown here is derived from an EMBL/GenBank/DDBJ whole genome shotgun (WGS) entry which is preliminary data.</text>
</comment>
<evidence type="ECO:0000313" key="2">
    <source>
        <dbReference type="Proteomes" id="UP001139286"/>
    </source>
</evidence>
<dbReference type="AlphaFoldDB" id="A0A9X1L484"/>
<sequence length="66" mass="8157">MTYRERKEKEQHILSLIEKERLICLEKVAQDYQCSKRTVERMIKELREEGNNIVFCRKRCKYFIDS</sequence>
<accession>A0A9X1L484</accession>
<proteinExistence type="predicted"/>
<gene>
    <name evidence="1" type="ORF">LG651_06705</name>
</gene>
<reference evidence="1" key="1">
    <citation type="submission" date="2021-10" db="EMBL/GenBank/DDBJ databases">
        <title>Tamlana sargassums sp. nov., and Tamlana laminarinivorans sp. nov., two new bacteria isolated from the brown alga.</title>
        <authorList>
            <person name="Li J."/>
        </authorList>
    </citation>
    <scope>NUCLEOTIDE SEQUENCE</scope>
    <source>
        <strain evidence="1">62-3</strain>
    </source>
</reference>
<dbReference type="Gene3D" id="1.10.10.10">
    <property type="entry name" value="Winged helix-like DNA-binding domain superfamily/Winged helix DNA-binding domain"/>
    <property type="match status" value="1"/>
</dbReference>